<dbReference type="GeneID" id="63754244"/>
<organism evidence="3 4">
    <name type="scientific">Aspergillus wentii DTO 134E9</name>
    <dbReference type="NCBI Taxonomy" id="1073089"/>
    <lineage>
        <taxon>Eukaryota</taxon>
        <taxon>Fungi</taxon>
        <taxon>Dikarya</taxon>
        <taxon>Ascomycota</taxon>
        <taxon>Pezizomycotina</taxon>
        <taxon>Eurotiomycetes</taxon>
        <taxon>Eurotiomycetidae</taxon>
        <taxon>Eurotiales</taxon>
        <taxon>Aspergillaceae</taxon>
        <taxon>Aspergillus</taxon>
        <taxon>Aspergillus subgen. Cremei</taxon>
    </lineage>
</organism>
<feature type="domain" description="DUF4334" evidence="2">
    <location>
        <begin position="94"/>
        <end position="151"/>
    </location>
</feature>
<dbReference type="Pfam" id="PF14232">
    <property type="entry name" value="DUF4334"/>
    <property type="match status" value="1"/>
</dbReference>
<evidence type="ECO:0000259" key="2">
    <source>
        <dbReference type="Pfam" id="PF14232"/>
    </source>
</evidence>
<evidence type="ECO:0000313" key="4">
    <source>
        <dbReference type="Proteomes" id="UP000184383"/>
    </source>
</evidence>
<dbReference type="Pfam" id="PF14231">
    <property type="entry name" value="GXWXG"/>
    <property type="match status" value="1"/>
</dbReference>
<protein>
    <recommendedName>
        <fullName evidence="5">GXWXG domain-containing protein</fullName>
    </recommendedName>
</protein>
<name>A0A1L9RI43_ASPWE</name>
<dbReference type="Gene3D" id="2.40.128.580">
    <property type="entry name" value="GXWXG domain"/>
    <property type="match status" value="1"/>
</dbReference>
<dbReference type="OrthoDB" id="2213372at2759"/>
<gene>
    <name evidence="3" type="ORF">ASPWEDRAFT_586207</name>
</gene>
<dbReference type="SMR" id="A0A1L9RI43"/>
<evidence type="ECO:0000259" key="1">
    <source>
        <dbReference type="Pfam" id="PF14231"/>
    </source>
</evidence>
<dbReference type="InterPro" id="IPR025568">
    <property type="entry name" value="DUF4334"/>
</dbReference>
<dbReference type="AlphaFoldDB" id="A0A1L9RI43"/>
<evidence type="ECO:0000313" key="3">
    <source>
        <dbReference type="EMBL" id="OJJ34591.1"/>
    </source>
</evidence>
<accession>A0A1L9RI43</accession>
<evidence type="ECO:0008006" key="5">
    <source>
        <dbReference type="Google" id="ProtNLM"/>
    </source>
</evidence>
<proteinExistence type="predicted"/>
<dbReference type="EMBL" id="KV878213">
    <property type="protein sequence ID" value="OJJ34591.1"/>
    <property type="molecule type" value="Genomic_DNA"/>
</dbReference>
<dbReference type="STRING" id="1073089.A0A1L9RI43"/>
<dbReference type="VEuPathDB" id="FungiDB:ASPWEDRAFT_586207"/>
<reference evidence="4" key="1">
    <citation type="journal article" date="2017" name="Genome Biol.">
        <title>Comparative genomics reveals high biological diversity and specific adaptations in the industrially and medically important fungal genus Aspergillus.</title>
        <authorList>
            <person name="de Vries R.P."/>
            <person name="Riley R."/>
            <person name="Wiebenga A."/>
            <person name="Aguilar-Osorio G."/>
            <person name="Amillis S."/>
            <person name="Uchima C.A."/>
            <person name="Anderluh G."/>
            <person name="Asadollahi M."/>
            <person name="Askin M."/>
            <person name="Barry K."/>
            <person name="Battaglia E."/>
            <person name="Bayram O."/>
            <person name="Benocci T."/>
            <person name="Braus-Stromeyer S.A."/>
            <person name="Caldana C."/>
            <person name="Canovas D."/>
            <person name="Cerqueira G.C."/>
            <person name="Chen F."/>
            <person name="Chen W."/>
            <person name="Choi C."/>
            <person name="Clum A."/>
            <person name="Dos Santos R.A."/>
            <person name="Damasio A.R."/>
            <person name="Diallinas G."/>
            <person name="Emri T."/>
            <person name="Fekete E."/>
            <person name="Flipphi M."/>
            <person name="Freyberg S."/>
            <person name="Gallo A."/>
            <person name="Gournas C."/>
            <person name="Habgood R."/>
            <person name="Hainaut M."/>
            <person name="Harispe M.L."/>
            <person name="Henrissat B."/>
            <person name="Hilden K.S."/>
            <person name="Hope R."/>
            <person name="Hossain A."/>
            <person name="Karabika E."/>
            <person name="Karaffa L."/>
            <person name="Karanyi Z."/>
            <person name="Krasevec N."/>
            <person name="Kuo A."/>
            <person name="Kusch H."/>
            <person name="LaButti K."/>
            <person name="Lagendijk E.L."/>
            <person name="Lapidus A."/>
            <person name="Levasseur A."/>
            <person name="Lindquist E."/>
            <person name="Lipzen A."/>
            <person name="Logrieco A.F."/>
            <person name="MacCabe A."/>
            <person name="Maekelae M.R."/>
            <person name="Malavazi I."/>
            <person name="Melin P."/>
            <person name="Meyer V."/>
            <person name="Mielnichuk N."/>
            <person name="Miskei M."/>
            <person name="Molnar A.P."/>
            <person name="Mule G."/>
            <person name="Ngan C.Y."/>
            <person name="Orejas M."/>
            <person name="Orosz E."/>
            <person name="Ouedraogo J.P."/>
            <person name="Overkamp K.M."/>
            <person name="Park H.-S."/>
            <person name="Perrone G."/>
            <person name="Piumi F."/>
            <person name="Punt P.J."/>
            <person name="Ram A.F."/>
            <person name="Ramon A."/>
            <person name="Rauscher S."/>
            <person name="Record E."/>
            <person name="Riano-Pachon D.M."/>
            <person name="Robert V."/>
            <person name="Roehrig J."/>
            <person name="Ruller R."/>
            <person name="Salamov A."/>
            <person name="Salih N.S."/>
            <person name="Samson R.A."/>
            <person name="Sandor E."/>
            <person name="Sanguinetti M."/>
            <person name="Schuetze T."/>
            <person name="Sepcic K."/>
            <person name="Shelest E."/>
            <person name="Sherlock G."/>
            <person name="Sophianopoulou V."/>
            <person name="Squina F.M."/>
            <person name="Sun H."/>
            <person name="Susca A."/>
            <person name="Todd R.B."/>
            <person name="Tsang A."/>
            <person name="Unkles S.E."/>
            <person name="van de Wiele N."/>
            <person name="van Rossen-Uffink D."/>
            <person name="Oliveira J.V."/>
            <person name="Vesth T.C."/>
            <person name="Visser J."/>
            <person name="Yu J.-H."/>
            <person name="Zhou M."/>
            <person name="Andersen M.R."/>
            <person name="Archer D.B."/>
            <person name="Baker S.E."/>
            <person name="Benoit I."/>
            <person name="Brakhage A.A."/>
            <person name="Braus G.H."/>
            <person name="Fischer R."/>
            <person name="Frisvad J.C."/>
            <person name="Goldman G.H."/>
            <person name="Houbraken J."/>
            <person name="Oakley B."/>
            <person name="Pocsi I."/>
            <person name="Scazzocchio C."/>
            <person name="Seiboth B."/>
            <person name="vanKuyk P.A."/>
            <person name="Wortman J."/>
            <person name="Dyer P.S."/>
            <person name="Grigoriev I.V."/>
        </authorList>
    </citation>
    <scope>NUCLEOTIDE SEQUENCE [LARGE SCALE GENOMIC DNA]</scope>
    <source>
        <strain evidence="4">DTO 134E9</strain>
    </source>
</reference>
<dbReference type="InterPro" id="IPR025951">
    <property type="entry name" value="GXWXG_dom"/>
</dbReference>
<dbReference type="RefSeq" id="XP_040688267.1">
    <property type="nucleotide sequence ID" value="XM_040838396.1"/>
</dbReference>
<feature type="domain" description="GXWXG" evidence="1">
    <location>
        <begin position="27"/>
        <end position="85"/>
    </location>
</feature>
<keyword evidence="4" id="KW-1185">Reference proteome</keyword>
<dbReference type="Proteomes" id="UP000184383">
    <property type="component" value="Unassembled WGS sequence"/>
</dbReference>
<sequence>MSCCTAEDQAKRLFEATSPVQPSAVEELFNQLQPIKPSFLIGEWDGNSLDTGHPGLKLLQAMRWAGKTFRSVDDADPIVTLDDAGNRIWKEEYGNAVVREMAFRGVVSAAMIYDTKPIMDHFRYVDEKTVLGVMETPKQAGSGTFYFYLQRRASV</sequence>